<reference evidence="1 2" key="1">
    <citation type="journal article" date="2019" name="Sci. Rep.">
        <title>Orb-weaving spider Araneus ventricosus genome elucidates the spidroin gene catalogue.</title>
        <authorList>
            <person name="Kono N."/>
            <person name="Nakamura H."/>
            <person name="Ohtoshi R."/>
            <person name="Moran D.A.P."/>
            <person name="Shinohara A."/>
            <person name="Yoshida Y."/>
            <person name="Fujiwara M."/>
            <person name="Mori M."/>
            <person name="Tomita M."/>
            <person name="Arakawa K."/>
        </authorList>
    </citation>
    <scope>NUCLEOTIDE SEQUENCE [LARGE SCALE GENOMIC DNA]</scope>
</reference>
<proteinExistence type="predicted"/>
<protein>
    <submittedName>
        <fullName evidence="1">Uncharacterized protein</fullName>
    </submittedName>
</protein>
<evidence type="ECO:0000313" key="2">
    <source>
        <dbReference type="Proteomes" id="UP000499080"/>
    </source>
</evidence>
<name>A0A4Y2K5X3_ARAVE</name>
<gene>
    <name evidence="1" type="ORF">AVEN_229775_1</name>
</gene>
<dbReference type="EMBL" id="BGPR01004295">
    <property type="protein sequence ID" value="GBM98133.1"/>
    <property type="molecule type" value="Genomic_DNA"/>
</dbReference>
<keyword evidence="2" id="KW-1185">Reference proteome</keyword>
<evidence type="ECO:0000313" key="1">
    <source>
        <dbReference type="EMBL" id="GBM98133.1"/>
    </source>
</evidence>
<dbReference type="AlphaFoldDB" id="A0A4Y2K5X3"/>
<comment type="caution">
    <text evidence="1">The sequence shown here is derived from an EMBL/GenBank/DDBJ whole genome shotgun (WGS) entry which is preliminary data.</text>
</comment>
<organism evidence="1 2">
    <name type="scientific">Araneus ventricosus</name>
    <name type="common">Orbweaver spider</name>
    <name type="synonym">Epeira ventricosa</name>
    <dbReference type="NCBI Taxonomy" id="182803"/>
    <lineage>
        <taxon>Eukaryota</taxon>
        <taxon>Metazoa</taxon>
        <taxon>Ecdysozoa</taxon>
        <taxon>Arthropoda</taxon>
        <taxon>Chelicerata</taxon>
        <taxon>Arachnida</taxon>
        <taxon>Araneae</taxon>
        <taxon>Araneomorphae</taxon>
        <taxon>Entelegynae</taxon>
        <taxon>Araneoidea</taxon>
        <taxon>Araneidae</taxon>
        <taxon>Araneus</taxon>
    </lineage>
</organism>
<dbReference type="Proteomes" id="UP000499080">
    <property type="component" value="Unassembled WGS sequence"/>
</dbReference>
<accession>A0A4Y2K5X3</accession>
<sequence>MPFNVNCEAVRSDLQLELIELQSNDNLKQSFLNMPKLEFYKSLSKVKTSNNAILILCPDPEIGKTCPRYTLPELTGVIQLCIVGGDNHLPPFPSPKFCLSVRQSAEACAPNLTFCQRKLLLTTQKKYLSFITGVYRTTPTAVLQSITGILTLYLKAEQEAVYVRAARLRRGEYFLGEAFIPEDFEAKDLYLGKHLTKFDLDNRFNLSPQSTDSKGLKIYRDGSKMESKASIATEALQDNTQLHK</sequence>